<evidence type="ECO:0000256" key="1">
    <source>
        <dbReference type="SAM" id="MobiDB-lite"/>
    </source>
</evidence>
<protein>
    <submittedName>
        <fullName evidence="2">Uncharacterized protein</fullName>
    </submittedName>
</protein>
<dbReference type="EMBL" id="NHYE01005667">
    <property type="protein sequence ID" value="PPQ64376.1"/>
    <property type="molecule type" value="Genomic_DNA"/>
</dbReference>
<organism evidence="2 3">
    <name type="scientific">Gymnopilus dilepis</name>
    <dbReference type="NCBI Taxonomy" id="231916"/>
    <lineage>
        <taxon>Eukaryota</taxon>
        <taxon>Fungi</taxon>
        <taxon>Dikarya</taxon>
        <taxon>Basidiomycota</taxon>
        <taxon>Agaricomycotina</taxon>
        <taxon>Agaricomycetes</taxon>
        <taxon>Agaricomycetidae</taxon>
        <taxon>Agaricales</taxon>
        <taxon>Agaricineae</taxon>
        <taxon>Hymenogastraceae</taxon>
        <taxon>Gymnopilus</taxon>
    </lineage>
</organism>
<name>A0A409VBL6_9AGAR</name>
<sequence>MTISAISPATVHVILDYVRPLTGPVPPHLLSRPLLQRHHFLSLSPDDPADYLAWPSPDRSHAVQLLQESSASPHDLPLLVHYLPDPQNFQAHVRITSELRLIFLWDKSHGWQYHNVALMPFPPNTYSSLDDALSAFSPDDFLPEQNPSYAVKEEDDDSYWDAYGQDDDSDRHRSSGLLDPNTSSEDAYWAQYSNIQGSGDSTLPSPLPTKKKLVGESELQSTRIIVPSDDLQTNHVELYNPLEPPPPESLARRLEELSSQNGTVSPLFEDDPQVDSNAAIPQPFENVPPLTSSPSTASPSQPSSHLSDLHSQADAAPITTEQHLLSNNIKSLYQLWALTRQDISAEQAKELFLARARQALEEL</sequence>
<dbReference type="InParanoid" id="A0A409VBL6"/>
<proteinExistence type="predicted"/>
<accession>A0A409VBL6</accession>
<dbReference type="STRING" id="231916.A0A409VBL6"/>
<keyword evidence="3" id="KW-1185">Reference proteome</keyword>
<evidence type="ECO:0000313" key="3">
    <source>
        <dbReference type="Proteomes" id="UP000284706"/>
    </source>
</evidence>
<dbReference type="OrthoDB" id="2270193at2759"/>
<dbReference type="AlphaFoldDB" id="A0A409VBL6"/>
<dbReference type="Proteomes" id="UP000284706">
    <property type="component" value="Unassembled WGS sequence"/>
</dbReference>
<feature type="compositionally biased region" description="Acidic residues" evidence="1">
    <location>
        <begin position="153"/>
        <end position="168"/>
    </location>
</feature>
<evidence type="ECO:0000313" key="2">
    <source>
        <dbReference type="EMBL" id="PPQ64376.1"/>
    </source>
</evidence>
<feature type="region of interest" description="Disordered" evidence="1">
    <location>
        <begin position="153"/>
        <end position="183"/>
    </location>
</feature>
<comment type="caution">
    <text evidence="2">The sequence shown here is derived from an EMBL/GenBank/DDBJ whole genome shotgun (WGS) entry which is preliminary data.</text>
</comment>
<feature type="region of interest" description="Disordered" evidence="1">
    <location>
        <begin position="256"/>
        <end position="312"/>
    </location>
</feature>
<gene>
    <name evidence="2" type="ORF">CVT26_002083</name>
</gene>
<feature type="compositionally biased region" description="Low complexity" evidence="1">
    <location>
        <begin position="288"/>
        <end position="312"/>
    </location>
</feature>
<reference evidence="2 3" key="1">
    <citation type="journal article" date="2018" name="Evol. Lett.">
        <title>Horizontal gene cluster transfer increased hallucinogenic mushroom diversity.</title>
        <authorList>
            <person name="Reynolds H.T."/>
            <person name="Vijayakumar V."/>
            <person name="Gluck-Thaler E."/>
            <person name="Korotkin H.B."/>
            <person name="Matheny P.B."/>
            <person name="Slot J.C."/>
        </authorList>
    </citation>
    <scope>NUCLEOTIDE SEQUENCE [LARGE SCALE GENOMIC DNA]</scope>
    <source>
        <strain evidence="2 3">SRW20</strain>
    </source>
</reference>